<dbReference type="InterPro" id="IPR002666">
    <property type="entry name" value="Folate_carrier"/>
</dbReference>
<evidence type="ECO:0000313" key="3">
    <source>
        <dbReference type="Proteomes" id="UP001497623"/>
    </source>
</evidence>
<reference evidence="2 3" key="1">
    <citation type="submission" date="2024-05" db="EMBL/GenBank/DDBJ databases">
        <authorList>
            <person name="Wallberg A."/>
        </authorList>
    </citation>
    <scope>NUCLEOTIDE SEQUENCE [LARGE SCALE GENOMIC DNA]</scope>
</reference>
<evidence type="ECO:0000256" key="1">
    <source>
        <dbReference type="ARBA" id="ARBA00005773"/>
    </source>
</evidence>
<comment type="similarity">
    <text evidence="1">Belongs to the reduced folate carrier (RFC) transporter (TC 2.A.48) family.</text>
</comment>
<dbReference type="GO" id="GO:0090482">
    <property type="term" value="F:vitamin transmembrane transporter activity"/>
    <property type="evidence" value="ECO:0007669"/>
    <property type="project" value="InterPro"/>
</dbReference>
<sequence length="161" mass="18272">MELWLKTCLLLCSYGFFKEMKPSESFLTEYLLGPPQNLTESQVYYQVYPVLTYSNPALVIVVFLVTDLLRYRPVIWLEGVSYITTWSILIWGRGLAAMQVTPLSQINISSSSEVSFSNQTYPKEGKLHCARGVAPIKSTLLVLPTYVSEVSMTNHSKVMEF</sequence>
<feature type="non-terminal residue" evidence="2">
    <location>
        <position position="161"/>
    </location>
</feature>
<gene>
    <name evidence="2" type="ORF">MNOR_LOCUS17457</name>
</gene>
<dbReference type="PANTHER" id="PTHR10686">
    <property type="entry name" value="FOLATE TRANSPORTER"/>
    <property type="match status" value="1"/>
</dbReference>
<dbReference type="Pfam" id="PF01770">
    <property type="entry name" value="Folate_carrier"/>
    <property type="match status" value="1"/>
</dbReference>
<protein>
    <submittedName>
        <fullName evidence="2">Uncharacterized protein</fullName>
    </submittedName>
</protein>
<dbReference type="Proteomes" id="UP001497623">
    <property type="component" value="Unassembled WGS sequence"/>
</dbReference>
<proteinExistence type="inferred from homology"/>
<name>A0AAV2QVX1_MEGNR</name>
<comment type="caution">
    <text evidence="2">The sequence shown here is derived from an EMBL/GenBank/DDBJ whole genome shotgun (WGS) entry which is preliminary data.</text>
</comment>
<keyword evidence="3" id="KW-1185">Reference proteome</keyword>
<dbReference type="GO" id="GO:0005886">
    <property type="term" value="C:plasma membrane"/>
    <property type="evidence" value="ECO:0007669"/>
    <property type="project" value="TreeGrafter"/>
</dbReference>
<dbReference type="EMBL" id="CAXKWB010012009">
    <property type="protein sequence ID" value="CAL4103023.1"/>
    <property type="molecule type" value="Genomic_DNA"/>
</dbReference>
<accession>A0AAV2QVX1</accession>
<evidence type="ECO:0000313" key="2">
    <source>
        <dbReference type="EMBL" id="CAL4103023.1"/>
    </source>
</evidence>
<dbReference type="PANTHER" id="PTHR10686:SF18">
    <property type="entry name" value="IP11787P-RELATED"/>
    <property type="match status" value="1"/>
</dbReference>
<dbReference type="AlphaFoldDB" id="A0AAV2QVX1"/>
<organism evidence="2 3">
    <name type="scientific">Meganyctiphanes norvegica</name>
    <name type="common">Northern krill</name>
    <name type="synonym">Thysanopoda norvegica</name>
    <dbReference type="NCBI Taxonomy" id="48144"/>
    <lineage>
        <taxon>Eukaryota</taxon>
        <taxon>Metazoa</taxon>
        <taxon>Ecdysozoa</taxon>
        <taxon>Arthropoda</taxon>
        <taxon>Crustacea</taxon>
        <taxon>Multicrustacea</taxon>
        <taxon>Malacostraca</taxon>
        <taxon>Eumalacostraca</taxon>
        <taxon>Eucarida</taxon>
        <taxon>Euphausiacea</taxon>
        <taxon>Euphausiidae</taxon>
        <taxon>Meganyctiphanes</taxon>
    </lineage>
</organism>